<feature type="compositionally biased region" description="Low complexity" evidence="1">
    <location>
        <begin position="82"/>
        <end position="92"/>
    </location>
</feature>
<feature type="region of interest" description="Disordered" evidence="1">
    <location>
        <begin position="79"/>
        <end position="99"/>
    </location>
</feature>
<name>A0AAD5WLP5_PARTN</name>
<dbReference type="AlphaFoldDB" id="A0AAD5WLP5"/>
<protein>
    <submittedName>
        <fullName evidence="2">Uncharacterized protein</fullName>
    </submittedName>
</protein>
<evidence type="ECO:0000256" key="1">
    <source>
        <dbReference type="SAM" id="MobiDB-lite"/>
    </source>
</evidence>
<reference evidence="2" key="1">
    <citation type="submission" date="2021-06" db="EMBL/GenBank/DDBJ databases">
        <title>Parelaphostrongylus tenuis whole genome reference sequence.</title>
        <authorList>
            <person name="Garwood T.J."/>
            <person name="Larsen P.A."/>
            <person name="Fountain-Jones N.M."/>
            <person name="Garbe J.R."/>
            <person name="Macchietto M.G."/>
            <person name="Kania S.A."/>
            <person name="Gerhold R.W."/>
            <person name="Richards J.E."/>
            <person name="Wolf T.M."/>
        </authorList>
    </citation>
    <scope>NUCLEOTIDE SEQUENCE</scope>
    <source>
        <strain evidence="2">MNPRO001-30</strain>
        <tissue evidence="2">Meninges</tissue>
    </source>
</reference>
<keyword evidence="3" id="KW-1185">Reference proteome</keyword>
<sequence length="401" mass="46704">MSLFEYVLFGARCLYRRDASWNGGFVVGENNVTLIEQEKLNCDITSPTIISELEYWTKRLHTNPFLQMRVISGPIYDDDSDSSFSQRSTRSSNGIQGDDEMSAYSEVDDAAPQQIAVTRPIDPYLGTIEAIFRPLKNMSRMHLVIIQNWLRLEVHPLVIYRISSGMAPRDASDGQVTVINGNSNSNLSSLTEVQKLGWLTVVDQYQTDKSFSNMYALMLHYNLSYPRLIFQLNFNIDPHVDENWHRLHIDVFLNPDFDDVHEFTLDARSNWIKVKDPLYIWTRDQAVELRSKLRMDLTIFCDSLKSAGQTWDDPIEERRFIHPETGRWLYRGEQLPRYARQLPAPGHEVLIYNTRRRLLDFVDLSNETKWFMITWNTMMITLGKARCDEAGPYWLNLSILQ</sequence>
<evidence type="ECO:0000313" key="3">
    <source>
        <dbReference type="Proteomes" id="UP001196413"/>
    </source>
</evidence>
<accession>A0AAD5WLP5</accession>
<evidence type="ECO:0000313" key="2">
    <source>
        <dbReference type="EMBL" id="KAJ1375082.1"/>
    </source>
</evidence>
<organism evidence="2 3">
    <name type="scientific">Parelaphostrongylus tenuis</name>
    <name type="common">Meningeal worm</name>
    <dbReference type="NCBI Taxonomy" id="148309"/>
    <lineage>
        <taxon>Eukaryota</taxon>
        <taxon>Metazoa</taxon>
        <taxon>Ecdysozoa</taxon>
        <taxon>Nematoda</taxon>
        <taxon>Chromadorea</taxon>
        <taxon>Rhabditida</taxon>
        <taxon>Rhabditina</taxon>
        <taxon>Rhabditomorpha</taxon>
        <taxon>Strongyloidea</taxon>
        <taxon>Metastrongylidae</taxon>
        <taxon>Parelaphostrongylus</taxon>
    </lineage>
</organism>
<proteinExistence type="predicted"/>
<comment type="caution">
    <text evidence="2">The sequence shown here is derived from an EMBL/GenBank/DDBJ whole genome shotgun (WGS) entry which is preliminary data.</text>
</comment>
<gene>
    <name evidence="2" type="ORF">KIN20_038320</name>
</gene>
<dbReference type="EMBL" id="JAHQIW010007505">
    <property type="protein sequence ID" value="KAJ1375082.1"/>
    <property type="molecule type" value="Genomic_DNA"/>
</dbReference>
<dbReference type="Proteomes" id="UP001196413">
    <property type="component" value="Unassembled WGS sequence"/>
</dbReference>